<dbReference type="Proteomes" id="UP000789901">
    <property type="component" value="Unassembled WGS sequence"/>
</dbReference>
<name>A0ABN7UGI3_GIGMA</name>
<keyword evidence="2" id="KW-1185">Reference proteome</keyword>
<organism evidence="1 2">
    <name type="scientific">Gigaspora margarita</name>
    <dbReference type="NCBI Taxonomy" id="4874"/>
    <lineage>
        <taxon>Eukaryota</taxon>
        <taxon>Fungi</taxon>
        <taxon>Fungi incertae sedis</taxon>
        <taxon>Mucoromycota</taxon>
        <taxon>Glomeromycotina</taxon>
        <taxon>Glomeromycetes</taxon>
        <taxon>Diversisporales</taxon>
        <taxon>Gigasporaceae</taxon>
        <taxon>Gigaspora</taxon>
    </lineage>
</organism>
<gene>
    <name evidence="1" type="ORF">GMARGA_LOCUS5853</name>
</gene>
<evidence type="ECO:0000313" key="2">
    <source>
        <dbReference type="Proteomes" id="UP000789901"/>
    </source>
</evidence>
<evidence type="ECO:0000313" key="1">
    <source>
        <dbReference type="EMBL" id="CAG8578950.1"/>
    </source>
</evidence>
<accession>A0ABN7UGI3</accession>
<dbReference type="EMBL" id="CAJVQB010002545">
    <property type="protein sequence ID" value="CAG8578950.1"/>
    <property type="molecule type" value="Genomic_DNA"/>
</dbReference>
<protein>
    <submittedName>
        <fullName evidence="1">257_t:CDS:1</fullName>
    </submittedName>
</protein>
<sequence length="52" mass="5821">MDLSVVPFYIHALNSIVWNIGMDDFFGAYLKCKYAITVIAEKAALCCDGEIF</sequence>
<reference evidence="1 2" key="1">
    <citation type="submission" date="2021-06" db="EMBL/GenBank/DDBJ databases">
        <authorList>
            <person name="Kallberg Y."/>
            <person name="Tangrot J."/>
            <person name="Rosling A."/>
        </authorList>
    </citation>
    <scope>NUCLEOTIDE SEQUENCE [LARGE SCALE GENOMIC DNA]</scope>
    <source>
        <strain evidence="1 2">120-4 pot B 10/14</strain>
    </source>
</reference>
<proteinExistence type="predicted"/>
<comment type="caution">
    <text evidence="1">The sequence shown here is derived from an EMBL/GenBank/DDBJ whole genome shotgun (WGS) entry which is preliminary data.</text>
</comment>